<dbReference type="InterPro" id="IPR041872">
    <property type="entry name" value="Anticodon_Met"/>
</dbReference>
<dbReference type="InterPro" id="IPR004495">
    <property type="entry name" value="Met-tRNA-synth_bsu_C"/>
</dbReference>
<evidence type="ECO:0000256" key="13">
    <source>
        <dbReference type="ARBA" id="ARBA00022833"/>
    </source>
</evidence>
<evidence type="ECO:0000256" key="3">
    <source>
        <dbReference type="ARBA" id="ARBA00005594"/>
    </source>
</evidence>
<dbReference type="GO" id="GO:0006431">
    <property type="term" value="P:methionyl-tRNA aminoacylation"/>
    <property type="evidence" value="ECO:0007669"/>
    <property type="project" value="InterPro"/>
</dbReference>
<dbReference type="PROSITE" id="PS00178">
    <property type="entry name" value="AA_TRNA_LIGASE_I"/>
    <property type="match status" value="1"/>
</dbReference>
<dbReference type="SUPFAM" id="SSF47323">
    <property type="entry name" value="Anticodon-binding domain of a subclass of class I aminoacyl-tRNA synthetases"/>
    <property type="match status" value="1"/>
</dbReference>
<evidence type="ECO:0000256" key="8">
    <source>
        <dbReference type="ARBA" id="ARBA00022490"/>
    </source>
</evidence>
<accession>A0AAE0VM34</accession>
<dbReference type="InterPro" id="IPR033911">
    <property type="entry name" value="MetRS_core"/>
</dbReference>
<dbReference type="NCBIfam" id="TIGR00398">
    <property type="entry name" value="metG"/>
    <property type="match status" value="1"/>
</dbReference>
<organism evidence="23 24">
    <name type="scientific">Potamilus streckersoni</name>
    <dbReference type="NCBI Taxonomy" id="2493646"/>
    <lineage>
        <taxon>Eukaryota</taxon>
        <taxon>Metazoa</taxon>
        <taxon>Spiralia</taxon>
        <taxon>Lophotrochozoa</taxon>
        <taxon>Mollusca</taxon>
        <taxon>Bivalvia</taxon>
        <taxon>Autobranchia</taxon>
        <taxon>Heteroconchia</taxon>
        <taxon>Palaeoheterodonta</taxon>
        <taxon>Unionida</taxon>
        <taxon>Unionoidea</taxon>
        <taxon>Unionidae</taxon>
        <taxon>Ambleminae</taxon>
        <taxon>Lampsilini</taxon>
        <taxon>Potamilus</taxon>
    </lineage>
</organism>
<dbReference type="Pfam" id="PF09334">
    <property type="entry name" value="tRNA-synt_1g"/>
    <property type="match status" value="1"/>
</dbReference>
<dbReference type="SUPFAM" id="SSF50249">
    <property type="entry name" value="Nucleic acid-binding proteins"/>
    <property type="match status" value="1"/>
</dbReference>
<evidence type="ECO:0000256" key="10">
    <source>
        <dbReference type="ARBA" id="ARBA00022598"/>
    </source>
</evidence>
<evidence type="ECO:0000256" key="15">
    <source>
        <dbReference type="ARBA" id="ARBA00022884"/>
    </source>
</evidence>
<dbReference type="CDD" id="cd07957">
    <property type="entry name" value="Anticodon_Ia_Met"/>
    <property type="match status" value="1"/>
</dbReference>
<comment type="similarity">
    <text evidence="3 21">Belongs to the class-I aminoacyl-tRNA synthetase family.</text>
</comment>
<evidence type="ECO:0000256" key="11">
    <source>
        <dbReference type="ARBA" id="ARBA00022723"/>
    </source>
</evidence>
<dbReference type="InterPro" id="IPR002547">
    <property type="entry name" value="tRNA-bd_dom"/>
</dbReference>
<evidence type="ECO:0000259" key="22">
    <source>
        <dbReference type="PROSITE" id="PS50886"/>
    </source>
</evidence>
<dbReference type="InterPro" id="IPR009080">
    <property type="entry name" value="tRNAsynth_Ia_anticodon-bd"/>
</dbReference>
<dbReference type="PROSITE" id="PS50886">
    <property type="entry name" value="TRBD"/>
    <property type="match status" value="1"/>
</dbReference>
<evidence type="ECO:0000256" key="2">
    <source>
        <dbReference type="ARBA" id="ARBA00004496"/>
    </source>
</evidence>
<dbReference type="EC" id="6.1.1.10" evidence="5"/>
<gene>
    <name evidence="23" type="ORF">CHS0354_024185</name>
</gene>
<evidence type="ECO:0000256" key="9">
    <source>
        <dbReference type="ARBA" id="ARBA00022555"/>
    </source>
</evidence>
<dbReference type="GO" id="GO:0004825">
    <property type="term" value="F:methionine-tRNA ligase activity"/>
    <property type="evidence" value="ECO:0007669"/>
    <property type="project" value="UniProtKB-EC"/>
</dbReference>
<keyword evidence="8" id="KW-0963">Cytoplasm</keyword>
<dbReference type="SUPFAM" id="SSF74982">
    <property type="entry name" value="Small protein B (SmpB)"/>
    <property type="match status" value="1"/>
</dbReference>
<keyword evidence="9 20" id="KW-0820">tRNA-binding</keyword>
<dbReference type="Gene3D" id="2.20.28.20">
    <property type="entry name" value="Methionyl-tRNA synthetase, Zn-domain"/>
    <property type="match status" value="1"/>
</dbReference>
<sequence>MNKKDKKKRVIVTTALPYANGPLHLGHLAGTFLPADVFVRYERLKGTDVIWVAGSDEHGIPIILRAEKEGITAQQVVDRYYQLHLTTLQKFHASFDCYSRTSMDIHHKTVQSIFLELEKKGVFVKKRESQYYDPKMNMFLADRYLQGECPKCHFSEANGDQCENCGVYLNQLELLNPVSKLSGEKPILRETTHWYFPLGRFQNELQKWLELKKELWRTNVVKYTQTWLDDGLTDRAITRDIPWGVPLPLEGDDAVGKVLYVWFEAVIGYISATKEWATQVKNDSEYWKKYWFEDALVEQELIQFIGKDNIVFHTIMFPAILMALNEGKHQNRFILPNRIPASEFMNIEGKKISKSRGYAIYAHEFLATYPPDVLRYAIAVNYPENHDTDFSWKDFQNRVNGELADTLGNFVKRVIDFTNVNYDGKVPADVVHKENELLDDTWQRLNTDIEESFQNIHLKQCAFLLMEKARMANRYFTEHAPWKKIKTDPTEAAKTVSVGLNLCYNLAVMFYPLLPKTSEKIFSMLNVKKENIHWDEGRLFCLAKGHKIAEKSEALFSKIEDEIIEAELMKIEKLVNPPKTEKKYNQTKTPMSECISFDEFKKIDLRVGTILKAERVEKSDKLLKVQVKIGEHTRQIVSGIAMHYLPEHLVGKNVVVVANLEQRKIRGELSEGMILSVESQDGRLFILSPQEDGINGQEYFVLETLEAGIVLQGTEVKSIRSGKVSLEECYAFIKNGELWIENLHIAPYEQGNIHNHDPRRKRKALLHKKEIRKLHHATQDGGSTLVLTKLYFKKGKVKIELAVAKGKKLYDKRETIKSRDVARQIKREK</sequence>
<dbReference type="SUPFAM" id="SSF52374">
    <property type="entry name" value="Nucleotidylyl transferase"/>
    <property type="match status" value="1"/>
</dbReference>
<dbReference type="HAMAP" id="MF_00023">
    <property type="entry name" value="SmpB"/>
    <property type="match status" value="1"/>
</dbReference>
<dbReference type="CDD" id="cd02800">
    <property type="entry name" value="tRNA_bind_EcMetRS_like"/>
    <property type="match status" value="1"/>
</dbReference>
<keyword evidence="14 21" id="KW-0067">ATP-binding</keyword>
<dbReference type="GO" id="GO:0046872">
    <property type="term" value="F:metal ion binding"/>
    <property type="evidence" value="ECO:0007669"/>
    <property type="project" value="UniProtKB-KW"/>
</dbReference>
<keyword evidence="17 21" id="KW-0030">Aminoacyl-tRNA synthetase</keyword>
<evidence type="ECO:0000256" key="4">
    <source>
        <dbReference type="ARBA" id="ARBA00011738"/>
    </source>
</evidence>
<dbReference type="NCBIfam" id="TIGR00086">
    <property type="entry name" value="smpB"/>
    <property type="match status" value="1"/>
</dbReference>
<dbReference type="PRINTS" id="PR01041">
    <property type="entry name" value="TRNASYNTHMET"/>
</dbReference>
<reference evidence="23" key="3">
    <citation type="submission" date="2023-05" db="EMBL/GenBank/DDBJ databases">
        <authorList>
            <person name="Smith C.H."/>
        </authorList>
    </citation>
    <scope>NUCLEOTIDE SEQUENCE</scope>
    <source>
        <strain evidence="23">CHS0354</strain>
        <tissue evidence="23">Mantle</tissue>
    </source>
</reference>
<evidence type="ECO:0000256" key="16">
    <source>
        <dbReference type="ARBA" id="ARBA00022917"/>
    </source>
</evidence>
<dbReference type="GO" id="GO:0000049">
    <property type="term" value="F:tRNA binding"/>
    <property type="evidence" value="ECO:0007669"/>
    <property type="project" value="UniProtKB-UniRule"/>
</dbReference>
<evidence type="ECO:0000256" key="7">
    <source>
        <dbReference type="ARBA" id="ARBA00018753"/>
    </source>
</evidence>
<keyword evidence="15 20" id="KW-0694">RNA-binding</keyword>
<dbReference type="CDD" id="cd00814">
    <property type="entry name" value="MetRS_core"/>
    <property type="match status" value="1"/>
</dbReference>
<dbReference type="InterPro" id="IPR020081">
    <property type="entry name" value="SsrA-bd_prot_CS"/>
</dbReference>
<dbReference type="Pfam" id="PF01588">
    <property type="entry name" value="tRNA_bind"/>
    <property type="match status" value="1"/>
</dbReference>
<dbReference type="Gene3D" id="3.40.50.620">
    <property type="entry name" value="HUPs"/>
    <property type="match status" value="1"/>
</dbReference>
<keyword evidence="10 21" id="KW-0436">Ligase</keyword>
<evidence type="ECO:0000256" key="20">
    <source>
        <dbReference type="PROSITE-ProRule" id="PRU00209"/>
    </source>
</evidence>
<dbReference type="InterPro" id="IPR015413">
    <property type="entry name" value="Methionyl/Leucyl_tRNA_Synth"/>
</dbReference>
<dbReference type="PROSITE" id="PS01317">
    <property type="entry name" value="SSRP"/>
    <property type="match status" value="1"/>
</dbReference>
<dbReference type="PANTHER" id="PTHR45765">
    <property type="entry name" value="METHIONINE--TRNA LIGASE"/>
    <property type="match status" value="1"/>
</dbReference>
<dbReference type="InterPro" id="IPR014729">
    <property type="entry name" value="Rossmann-like_a/b/a_fold"/>
</dbReference>
<dbReference type="Gene3D" id="2.40.50.140">
    <property type="entry name" value="Nucleic acid-binding proteins"/>
    <property type="match status" value="1"/>
</dbReference>
<dbReference type="GO" id="GO:0005829">
    <property type="term" value="C:cytosol"/>
    <property type="evidence" value="ECO:0007669"/>
    <property type="project" value="TreeGrafter"/>
</dbReference>
<name>A0AAE0VM34_9BIVA</name>
<dbReference type="AlphaFoldDB" id="A0AAE0VM34"/>
<dbReference type="NCBIfam" id="NF001100">
    <property type="entry name" value="PRK00133.1"/>
    <property type="match status" value="1"/>
</dbReference>
<dbReference type="HAMAP" id="MF_00098">
    <property type="entry name" value="Met_tRNA_synth_type1"/>
    <property type="match status" value="1"/>
</dbReference>
<dbReference type="NCBIfam" id="TIGR00399">
    <property type="entry name" value="metG_C_term"/>
    <property type="match status" value="1"/>
</dbReference>
<dbReference type="SUPFAM" id="SSF57770">
    <property type="entry name" value="Methionyl-tRNA synthetase (MetRS), Zn-domain"/>
    <property type="match status" value="1"/>
</dbReference>
<proteinExistence type="inferred from homology"/>
<evidence type="ECO:0000256" key="5">
    <source>
        <dbReference type="ARBA" id="ARBA00012838"/>
    </source>
</evidence>
<reference evidence="23" key="2">
    <citation type="journal article" date="2021" name="Genome Biol. Evol.">
        <title>Developing a high-quality reference genome for a parasitic bivalve with doubly uniparental inheritance (Bivalvia: Unionida).</title>
        <authorList>
            <person name="Smith C.H."/>
        </authorList>
    </citation>
    <scope>NUCLEOTIDE SEQUENCE</scope>
    <source>
        <strain evidence="23">CHS0354</strain>
        <tissue evidence="23">Mantle</tissue>
    </source>
</reference>
<keyword evidence="12 21" id="KW-0547">Nucleotide-binding</keyword>
<evidence type="ECO:0000256" key="17">
    <source>
        <dbReference type="ARBA" id="ARBA00023146"/>
    </source>
</evidence>
<dbReference type="FunFam" id="2.40.50.140:FF:000042">
    <property type="entry name" value="Methionine--tRNA ligase"/>
    <property type="match status" value="1"/>
</dbReference>
<evidence type="ECO:0000313" key="23">
    <source>
        <dbReference type="EMBL" id="KAK3582631.1"/>
    </source>
</evidence>
<dbReference type="InterPro" id="IPR029038">
    <property type="entry name" value="MetRS_Zn"/>
</dbReference>
<keyword evidence="16 21" id="KW-0648">Protein biosynthesis</keyword>
<reference evidence="23" key="1">
    <citation type="journal article" date="2021" name="Genome Biol. Evol.">
        <title>A High-Quality Reference Genome for a Parasitic Bivalve with Doubly Uniparental Inheritance (Bivalvia: Unionida).</title>
        <authorList>
            <person name="Smith C.H."/>
        </authorList>
    </citation>
    <scope>NUCLEOTIDE SEQUENCE</scope>
    <source>
        <strain evidence="23">CHS0354</strain>
    </source>
</reference>
<feature type="domain" description="TRNA-binding" evidence="22">
    <location>
        <begin position="599"/>
        <end position="700"/>
    </location>
</feature>
<dbReference type="InterPro" id="IPR014758">
    <property type="entry name" value="Met-tRNA_synth"/>
</dbReference>
<dbReference type="PANTHER" id="PTHR45765:SF1">
    <property type="entry name" value="METHIONINE--TRNA LIGASE, CYTOPLASMIC"/>
    <property type="match status" value="1"/>
</dbReference>
<dbReference type="Gene3D" id="1.10.730.10">
    <property type="entry name" value="Isoleucyl-tRNA Synthetase, Domain 1"/>
    <property type="match status" value="1"/>
</dbReference>
<dbReference type="Proteomes" id="UP001195483">
    <property type="component" value="Unassembled WGS sequence"/>
</dbReference>
<comment type="function">
    <text evidence="1">Is required not only for elongation of protein synthesis but also for the initiation of all mRNA translation through initiator tRNA(fMet) aminoacylation.</text>
</comment>
<protein>
    <recommendedName>
        <fullName evidence="7">Methionine--tRNA ligase</fullName>
        <ecNumber evidence="5">6.1.1.10</ecNumber>
    </recommendedName>
    <alternativeName>
        <fullName evidence="6">Methionine--tRNA ligase, cytoplasmic</fullName>
    </alternativeName>
    <alternativeName>
        <fullName evidence="18">Methionyl-tRNA synthetase</fullName>
    </alternativeName>
</protein>
<evidence type="ECO:0000256" key="12">
    <source>
        <dbReference type="ARBA" id="ARBA00022741"/>
    </source>
</evidence>
<dbReference type="InterPro" id="IPR012340">
    <property type="entry name" value="NA-bd_OB-fold"/>
</dbReference>
<comment type="caution">
    <text evidence="23">The sequence shown here is derived from an EMBL/GenBank/DDBJ whole genome shotgun (WGS) entry which is preliminary data.</text>
</comment>
<dbReference type="Pfam" id="PF19303">
    <property type="entry name" value="Anticodon_3"/>
    <property type="match status" value="1"/>
</dbReference>
<dbReference type="InterPro" id="IPR023458">
    <property type="entry name" value="Met-tRNA_ligase_1"/>
</dbReference>
<dbReference type="NCBIfam" id="NF003843">
    <property type="entry name" value="PRK05422.1"/>
    <property type="match status" value="1"/>
</dbReference>
<evidence type="ECO:0000313" key="24">
    <source>
        <dbReference type="Proteomes" id="UP001195483"/>
    </source>
</evidence>
<dbReference type="Pfam" id="PF01668">
    <property type="entry name" value="SmpB"/>
    <property type="match status" value="1"/>
</dbReference>
<evidence type="ECO:0000256" key="21">
    <source>
        <dbReference type="RuleBase" id="RU363039"/>
    </source>
</evidence>
<dbReference type="InterPro" id="IPR000037">
    <property type="entry name" value="SsrA-bd_prot"/>
</dbReference>
<evidence type="ECO:0000256" key="6">
    <source>
        <dbReference type="ARBA" id="ARBA00018335"/>
    </source>
</evidence>
<comment type="subunit">
    <text evidence="4">Homodimer.</text>
</comment>
<keyword evidence="13" id="KW-0862">Zinc</keyword>
<evidence type="ECO:0000256" key="18">
    <source>
        <dbReference type="ARBA" id="ARBA00030904"/>
    </source>
</evidence>
<keyword evidence="11" id="KW-0479">Metal-binding</keyword>
<dbReference type="Gene3D" id="2.40.280.10">
    <property type="match status" value="1"/>
</dbReference>
<dbReference type="CDD" id="cd09294">
    <property type="entry name" value="SmpB"/>
    <property type="match status" value="1"/>
</dbReference>
<evidence type="ECO:0000256" key="1">
    <source>
        <dbReference type="ARBA" id="ARBA00003314"/>
    </source>
</evidence>
<dbReference type="EMBL" id="JAEAOA010001427">
    <property type="protein sequence ID" value="KAK3582631.1"/>
    <property type="molecule type" value="Genomic_DNA"/>
</dbReference>
<comment type="catalytic activity">
    <reaction evidence="19">
        <text>tRNA(Met) + L-methionine + ATP = L-methionyl-tRNA(Met) + AMP + diphosphate</text>
        <dbReference type="Rhea" id="RHEA:13481"/>
        <dbReference type="Rhea" id="RHEA-COMP:9667"/>
        <dbReference type="Rhea" id="RHEA-COMP:9698"/>
        <dbReference type="ChEBI" id="CHEBI:30616"/>
        <dbReference type="ChEBI" id="CHEBI:33019"/>
        <dbReference type="ChEBI" id="CHEBI:57844"/>
        <dbReference type="ChEBI" id="CHEBI:78442"/>
        <dbReference type="ChEBI" id="CHEBI:78530"/>
        <dbReference type="ChEBI" id="CHEBI:456215"/>
        <dbReference type="EC" id="6.1.1.10"/>
    </reaction>
</comment>
<evidence type="ECO:0000256" key="19">
    <source>
        <dbReference type="ARBA" id="ARBA00047364"/>
    </source>
</evidence>
<comment type="subcellular location">
    <subcellularLocation>
        <location evidence="2">Cytoplasm</location>
    </subcellularLocation>
</comment>
<evidence type="ECO:0000256" key="14">
    <source>
        <dbReference type="ARBA" id="ARBA00022840"/>
    </source>
</evidence>
<dbReference type="GO" id="GO:0005524">
    <property type="term" value="F:ATP binding"/>
    <property type="evidence" value="ECO:0007669"/>
    <property type="project" value="UniProtKB-KW"/>
</dbReference>
<dbReference type="InterPro" id="IPR001412">
    <property type="entry name" value="aa-tRNA-synth_I_CS"/>
</dbReference>
<dbReference type="InterPro" id="IPR023620">
    <property type="entry name" value="SmpB"/>
</dbReference>
<keyword evidence="24" id="KW-1185">Reference proteome</keyword>